<evidence type="ECO:0000256" key="1">
    <source>
        <dbReference type="SAM" id="MobiDB-lite"/>
    </source>
</evidence>
<dbReference type="AlphaFoldDB" id="A0A9P6HGK1"/>
<dbReference type="InterPro" id="IPR036026">
    <property type="entry name" value="Seven-hairpin_glycosidases"/>
</dbReference>
<dbReference type="GO" id="GO:0004571">
    <property type="term" value="F:mannosyl-oligosaccharide 1,2-alpha-mannosidase activity"/>
    <property type="evidence" value="ECO:0007669"/>
    <property type="project" value="InterPro"/>
</dbReference>
<feature type="compositionally biased region" description="Basic and acidic residues" evidence="1">
    <location>
        <begin position="83"/>
        <end position="96"/>
    </location>
</feature>
<dbReference type="GO" id="GO:0016020">
    <property type="term" value="C:membrane"/>
    <property type="evidence" value="ECO:0007669"/>
    <property type="project" value="InterPro"/>
</dbReference>
<organism evidence="2 3">
    <name type="scientific">Thelephora terrestris</name>
    <dbReference type="NCBI Taxonomy" id="56493"/>
    <lineage>
        <taxon>Eukaryota</taxon>
        <taxon>Fungi</taxon>
        <taxon>Dikarya</taxon>
        <taxon>Basidiomycota</taxon>
        <taxon>Agaricomycotina</taxon>
        <taxon>Agaricomycetes</taxon>
        <taxon>Thelephorales</taxon>
        <taxon>Thelephoraceae</taxon>
        <taxon>Thelephora</taxon>
    </lineage>
</organism>
<keyword evidence="3" id="KW-1185">Reference proteome</keyword>
<dbReference type="GO" id="GO:0005975">
    <property type="term" value="P:carbohydrate metabolic process"/>
    <property type="evidence" value="ECO:0007669"/>
    <property type="project" value="InterPro"/>
</dbReference>
<protein>
    <submittedName>
        <fullName evidence="2">Uncharacterized protein</fullName>
    </submittedName>
</protein>
<gene>
    <name evidence="2" type="ORF">BJ322DRAFT_1020378</name>
</gene>
<reference evidence="2" key="1">
    <citation type="journal article" date="2020" name="Nat. Commun.">
        <title>Large-scale genome sequencing of mycorrhizal fungi provides insights into the early evolution of symbiotic traits.</title>
        <authorList>
            <person name="Miyauchi S."/>
            <person name="Kiss E."/>
            <person name="Kuo A."/>
            <person name="Drula E."/>
            <person name="Kohler A."/>
            <person name="Sanchez-Garcia M."/>
            <person name="Morin E."/>
            <person name="Andreopoulos B."/>
            <person name="Barry K.W."/>
            <person name="Bonito G."/>
            <person name="Buee M."/>
            <person name="Carver A."/>
            <person name="Chen C."/>
            <person name="Cichocki N."/>
            <person name="Clum A."/>
            <person name="Culley D."/>
            <person name="Crous P.W."/>
            <person name="Fauchery L."/>
            <person name="Girlanda M."/>
            <person name="Hayes R.D."/>
            <person name="Keri Z."/>
            <person name="LaButti K."/>
            <person name="Lipzen A."/>
            <person name="Lombard V."/>
            <person name="Magnuson J."/>
            <person name="Maillard F."/>
            <person name="Murat C."/>
            <person name="Nolan M."/>
            <person name="Ohm R.A."/>
            <person name="Pangilinan J."/>
            <person name="Pereira M.F."/>
            <person name="Perotto S."/>
            <person name="Peter M."/>
            <person name="Pfister S."/>
            <person name="Riley R."/>
            <person name="Sitrit Y."/>
            <person name="Stielow J.B."/>
            <person name="Szollosi G."/>
            <person name="Zifcakova L."/>
            <person name="Stursova M."/>
            <person name="Spatafora J.W."/>
            <person name="Tedersoo L."/>
            <person name="Vaario L.M."/>
            <person name="Yamada A."/>
            <person name="Yan M."/>
            <person name="Wang P."/>
            <person name="Xu J."/>
            <person name="Bruns T."/>
            <person name="Baldrian P."/>
            <person name="Vilgalys R."/>
            <person name="Dunand C."/>
            <person name="Henrissat B."/>
            <person name="Grigoriev I.V."/>
            <person name="Hibbett D."/>
            <person name="Nagy L.G."/>
            <person name="Martin F.M."/>
        </authorList>
    </citation>
    <scope>NUCLEOTIDE SEQUENCE</scope>
    <source>
        <strain evidence="2">UH-Tt-Lm1</strain>
    </source>
</reference>
<accession>A0A9P6HGK1</accession>
<dbReference type="InterPro" id="IPR012341">
    <property type="entry name" value="6hp_glycosidase-like_sf"/>
</dbReference>
<proteinExistence type="predicted"/>
<dbReference type="SUPFAM" id="SSF48225">
    <property type="entry name" value="Seven-hairpin glycosidases"/>
    <property type="match status" value="1"/>
</dbReference>
<dbReference type="GO" id="GO:0005509">
    <property type="term" value="F:calcium ion binding"/>
    <property type="evidence" value="ECO:0007669"/>
    <property type="project" value="InterPro"/>
</dbReference>
<evidence type="ECO:0000313" key="3">
    <source>
        <dbReference type="Proteomes" id="UP000736335"/>
    </source>
</evidence>
<name>A0A9P6HGK1_9AGAM</name>
<dbReference type="Gene3D" id="1.50.10.10">
    <property type="match status" value="1"/>
</dbReference>
<feature type="compositionally biased region" description="Polar residues" evidence="1">
    <location>
        <begin position="97"/>
        <end position="107"/>
    </location>
</feature>
<sequence>MYKDPGPRHRLEHHDPTSVLGYEAKGTQVDPQLRRVWATTRPVLLGRHMTTKPQHTLPVGSALGATRVGKTATVPLQQKARKREGSDNPEMRRWTDSQRTGQETSSHSDSRIAAISPVATSQKHARDNNGRAPFERGRRPWFDVVETSGFENLAREYTRTGKRAGFGKWDRRPFLTRGKESEVALARIGTGALLSKAKLGAIPRPSRAPLTLDLRLTHSAPSGRFEHLPCFPSGLLAFGARLIPNDGLPFFGVDYLGLAADLSPADRDECALLSKYDLKMLHMWAAKGLTETCYVTYAAQPSGLCPDEVFLVPGSTKGHPSAKSREYYRGDVHVQRGLTELPFGVWCGSTEMYMGNVEYLRPVHPPRRSPWQCPTVFFSGLTLLVETTHQHLPITGGDLDQLIPSSQSNALWNASMDQISGDPTFKGYSFSFEKARRSYEWKPFARLFQQAPGDIRLSAFVKEASDSSHYTPQEKLIMRGSN</sequence>
<feature type="compositionally biased region" description="Basic and acidic residues" evidence="1">
    <location>
        <begin position="124"/>
        <end position="134"/>
    </location>
</feature>
<dbReference type="OrthoDB" id="8118055at2759"/>
<evidence type="ECO:0000313" key="2">
    <source>
        <dbReference type="EMBL" id="KAF9786315.1"/>
    </source>
</evidence>
<feature type="region of interest" description="Disordered" evidence="1">
    <location>
        <begin position="65"/>
        <end position="134"/>
    </location>
</feature>
<reference evidence="2" key="2">
    <citation type="submission" date="2020-11" db="EMBL/GenBank/DDBJ databases">
        <authorList>
            <consortium name="DOE Joint Genome Institute"/>
            <person name="Kuo A."/>
            <person name="Miyauchi S."/>
            <person name="Kiss E."/>
            <person name="Drula E."/>
            <person name="Kohler A."/>
            <person name="Sanchez-Garcia M."/>
            <person name="Andreopoulos B."/>
            <person name="Barry K.W."/>
            <person name="Bonito G."/>
            <person name="Buee M."/>
            <person name="Carver A."/>
            <person name="Chen C."/>
            <person name="Cichocki N."/>
            <person name="Clum A."/>
            <person name="Culley D."/>
            <person name="Crous P.W."/>
            <person name="Fauchery L."/>
            <person name="Girlanda M."/>
            <person name="Hayes R."/>
            <person name="Keri Z."/>
            <person name="Labutti K."/>
            <person name="Lipzen A."/>
            <person name="Lombard V."/>
            <person name="Magnuson J."/>
            <person name="Maillard F."/>
            <person name="Morin E."/>
            <person name="Murat C."/>
            <person name="Nolan M."/>
            <person name="Ohm R."/>
            <person name="Pangilinan J."/>
            <person name="Pereira M."/>
            <person name="Perotto S."/>
            <person name="Peter M."/>
            <person name="Riley R."/>
            <person name="Sitrit Y."/>
            <person name="Stielow B."/>
            <person name="Szollosi G."/>
            <person name="Zifcakova L."/>
            <person name="Stursova M."/>
            <person name="Spatafora J.W."/>
            <person name="Tedersoo L."/>
            <person name="Vaario L.-M."/>
            <person name="Yamada A."/>
            <person name="Yan M."/>
            <person name="Wang P."/>
            <person name="Xu J."/>
            <person name="Bruns T."/>
            <person name="Baldrian P."/>
            <person name="Vilgalys R."/>
            <person name="Henrissat B."/>
            <person name="Grigoriev I.V."/>
            <person name="Hibbett D."/>
            <person name="Nagy L.G."/>
            <person name="Martin F.M."/>
        </authorList>
    </citation>
    <scope>NUCLEOTIDE SEQUENCE</scope>
    <source>
        <strain evidence="2">UH-Tt-Lm1</strain>
    </source>
</reference>
<dbReference type="Proteomes" id="UP000736335">
    <property type="component" value="Unassembled WGS sequence"/>
</dbReference>
<dbReference type="EMBL" id="WIUZ02000006">
    <property type="protein sequence ID" value="KAF9786315.1"/>
    <property type="molecule type" value="Genomic_DNA"/>
</dbReference>
<comment type="caution">
    <text evidence="2">The sequence shown here is derived from an EMBL/GenBank/DDBJ whole genome shotgun (WGS) entry which is preliminary data.</text>
</comment>